<dbReference type="InterPro" id="IPR018247">
    <property type="entry name" value="EF_Hand_1_Ca_BS"/>
</dbReference>
<organism evidence="3 4">
    <name type="scientific">Stylonychia lemnae</name>
    <name type="common">Ciliate</name>
    <dbReference type="NCBI Taxonomy" id="5949"/>
    <lineage>
        <taxon>Eukaryota</taxon>
        <taxon>Sar</taxon>
        <taxon>Alveolata</taxon>
        <taxon>Ciliophora</taxon>
        <taxon>Intramacronucleata</taxon>
        <taxon>Spirotrichea</taxon>
        <taxon>Stichotrichia</taxon>
        <taxon>Sporadotrichida</taxon>
        <taxon>Oxytrichidae</taxon>
        <taxon>Stylonychinae</taxon>
        <taxon>Stylonychia</taxon>
    </lineage>
</organism>
<evidence type="ECO:0000259" key="2">
    <source>
        <dbReference type="PROSITE" id="PS50222"/>
    </source>
</evidence>
<dbReference type="OrthoDB" id="309137at2759"/>
<evidence type="ECO:0000313" key="3">
    <source>
        <dbReference type="EMBL" id="CDW90508.1"/>
    </source>
</evidence>
<protein>
    <recommendedName>
        <fullName evidence="2">EF-hand domain-containing protein</fullName>
    </recommendedName>
</protein>
<dbReference type="InParanoid" id="A0A078BAE9"/>
<reference evidence="3 4" key="1">
    <citation type="submission" date="2014-06" db="EMBL/GenBank/DDBJ databases">
        <authorList>
            <person name="Swart Estienne"/>
        </authorList>
    </citation>
    <scope>NUCLEOTIDE SEQUENCE [LARGE SCALE GENOMIC DNA]</scope>
    <source>
        <strain evidence="3 4">130c</strain>
    </source>
</reference>
<dbReference type="EMBL" id="CCKQ01018534">
    <property type="protein sequence ID" value="CDW90508.1"/>
    <property type="molecule type" value="Genomic_DNA"/>
</dbReference>
<dbReference type="Gene3D" id="1.10.238.10">
    <property type="entry name" value="EF-hand"/>
    <property type="match status" value="2"/>
</dbReference>
<dbReference type="Pfam" id="PF13202">
    <property type="entry name" value="EF-hand_5"/>
    <property type="match status" value="2"/>
</dbReference>
<dbReference type="InterPro" id="IPR011992">
    <property type="entry name" value="EF-hand-dom_pair"/>
</dbReference>
<dbReference type="AlphaFoldDB" id="A0A078BAE9"/>
<dbReference type="SUPFAM" id="SSF47473">
    <property type="entry name" value="EF-hand"/>
    <property type="match status" value="1"/>
</dbReference>
<proteinExistence type="predicted"/>
<sequence length="134" mass="15249">MDFAKAIDNLHKILTNEEKFAEINKAIFDAIDTDNSGTLERDEVESFIKGLLRGVHTDESGLNNGDFEDRHRIVFALLDENESGEITLDELGKFLRELFKEQIKELQEALERDKLKGQGGLNTGIQNKHFSDEI</sequence>
<evidence type="ECO:0000313" key="4">
    <source>
        <dbReference type="Proteomes" id="UP000039865"/>
    </source>
</evidence>
<dbReference type="PROSITE" id="PS00018">
    <property type="entry name" value="EF_HAND_1"/>
    <property type="match status" value="2"/>
</dbReference>
<keyword evidence="1" id="KW-0106">Calcium</keyword>
<dbReference type="Proteomes" id="UP000039865">
    <property type="component" value="Unassembled WGS sequence"/>
</dbReference>
<dbReference type="InterPro" id="IPR002048">
    <property type="entry name" value="EF_hand_dom"/>
</dbReference>
<dbReference type="PROSITE" id="PS50222">
    <property type="entry name" value="EF_HAND_2"/>
    <property type="match status" value="2"/>
</dbReference>
<evidence type="ECO:0000256" key="1">
    <source>
        <dbReference type="ARBA" id="ARBA00022837"/>
    </source>
</evidence>
<accession>A0A078BAE9</accession>
<feature type="domain" description="EF-hand" evidence="2">
    <location>
        <begin position="19"/>
        <end position="54"/>
    </location>
</feature>
<keyword evidence="4" id="KW-1185">Reference proteome</keyword>
<gene>
    <name evidence="3" type="primary">Contig8596.g9171</name>
    <name evidence="3" type="ORF">STYLEM_19652</name>
</gene>
<dbReference type="GO" id="GO:0005509">
    <property type="term" value="F:calcium ion binding"/>
    <property type="evidence" value="ECO:0007669"/>
    <property type="project" value="InterPro"/>
</dbReference>
<name>A0A078BAE9_STYLE</name>
<feature type="domain" description="EF-hand" evidence="2">
    <location>
        <begin position="66"/>
        <end position="101"/>
    </location>
</feature>
<dbReference type="SMART" id="SM00054">
    <property type="entry name" value="EFh"/>
    <property type="match status" value="2"/>
</dbReference>